<dbReference type="Gene3D" id="3.80.10.10">
    <property type="entry name" value="Ribonuclease Inhibitor"/>
    <property type="match status" value="1"/>
</dbReference>
<sequence length="471" mass="53637">MDNLPNELLLEIFSQLLLENHLNVLPISLINRRFHALANELLYSTYSLAQTDPVLFIRAIASSPNLAKCVQDINWDCRPKCKYTLVTRDAFHFSGPFSSTEARYIEKILNIHGPLGMRDLNRWFSAVGNECYLVTLLLFTPRVSTLNVAVPSVWDRHKIWFKSAMDSQLFTNLHKARITGPMHIGNLLPLFLIPTLRTLTLVRLMYDREVERGAKYEWDTNSEYFERLQRQGSWIENLYLRNCYAPVSDITRVMGSFQNLKTFEIEQGGGSTPDPSVDLKTLIQALGQQRKSLTRLSIASIHRSLDPSILEPLKVLTNVETLSLDISPETAEEEKDTCFKLSSDFPGCLPRNVKHFRLIANDLTSEGMFSAPSSALVDALIAFSRTMRGVFPDLRTLAVDKWDLLLGSFACQMQIKVLQQAFADKGVELLARPSVPIPHAGIRCFDMEDEDEDEGWVRVDSLLMDERFYKI</sequence>
<keyword evidence="3" id="KW-1185">Reference proteome</keyword>
<dbReference type="AlphaFoldDB" id="A0A3M7M0J9"/>
<evidence type="ECO:0000259" key="1">
    <source>
        <dbReference type="PROSITE" id="PS50181"/>
    </source>
</evidence>
<dbReference type="Proteomes" id="UP000265663">
    <property type="component" value="Unassembled WGS sequence"/>
</dbReference>
<dbReference type="PROSITE" id="PS50181">
    <property type="entry name" value="FBOX"/>
    <property type="match status" value="1"/>
</dbReference>
<protein>
    <recommendedName>
        <fullName evidence="1">F-box domain-containing protein</fullName>
    </recommendedName>
</protein>
<dbReference type="Pfam" id="PF12937">
    <property type="entry name" value="F-box-like"/>
    <property type="match status" value="1"/>
</dbReference>
<evidence type="ECO:0000313" key="3">
    <source>
        <dbReference type="Proteomes" id="UP000265663"/>
    </source>
</evidence>
<dbReference type="InterPro" id="IPR001810">
    <property type="entry name" value="F-box_dom"/>
</dbReference>
<feature type="domain" description="F-box" evidence="1">
    <location>
        <begin position="1"/>
        <end position="46"/>
    </location>
</feature>
<accession>A0A3M7M0J9</accession>
<organism evidence="2 3">
    <name type="scientific">Pyrenophora seminiperda CCB06</name>
    <dbReference type="NCBI Taxonomy" id="1302712"/>
    <lineage>
        <taxon>Eukaryota</taxon>
        <taxon>Fungi</taxon>
        <taxon>Dikarya</taxon>
        <taxon>Ascomycota</taxon>
        <taxon>Pezizomycotina</taxon>
        <taxon>Dothideomycetes</taxon>
        <taxon>Pleosporomycetidae</taxon>
        <taxon>Pleosporales</taxon>
        <taxon>Pleosporineae</taxon>
        <taxon>Pleosporaceae</taxon>
        <taxon>Pyrenophora</taxon>
    </lineage>
</organism>
<name>A0A3M7M0J9_9PLEO</name>
<gene>
    <name evidence="2" type="ORF">GMOD_00004089</name>
</gene>
<dbReference type="SUPFAM" id="SSF52047">
    <property type="entry name" value="RNI-like"/>
    <property type="match status" value="1"/>
</dbReference>
<dbReference type="InterPro" id="IPR032675">
    <property type="entry name" value="LRR_dom_sf"/>
</dbReference>
<evidence type="ECO:0000313" key="2">
    <source>
        <dbReference type="EMBL" id="RMZ67986.1"/>
    </source>
</evidence>
<reference evidence="2 3" key="1">
    <citation type="journal article" date="2014" name="PLoS ONE">
        <title>De novo Genome Assembly of the Fungal Plant Pathogen Pyrenophora semeniperda.</title>
        <authorList>
            <person name="Soliai M.M."/>
            <person name="Meyer S.E."/>
            <person name="Udall J.A."/>
            <person name="Elzinga D.E."/>
            <person name="Hermansen R.A."/>
            <person name="Bodily P.M."/>
            <person name="Hart A.A."/>
            <person name="Coleman C.E."/>
        </authorList>
    </citation>
    <scope>NUCLEOTIDE SEQUENCE [LARGE SCALE GENOMIC DNA]</scope>
    <source>
        <strain evidence="2 3">CCB06</strain>
        <tissue evidence="2">Mycelium</tissue>
    </source>
</reference>
<proteinExistence type="predicted"/>
<dbReference type="OrthoDB" id="3674062at2759"/>
<dbReference type="EMBL" id="KE747814">
    <property type="protein sequence ID" value="RMZ67986.1"/>
    <property type="molecule type" value="Genomic_DNA"/>
</dbReference>